<gene>
    <name evidence="3" type="ORF">DJ52_06520</name>
</gene>
<evidence type="ECO:0000313" key="3">
    <source>
        <dbReference type="EMBL" id="PPS22166.1"/>
    </source>
</evidence>
<dbReference type="EMBL" id="JJMJ01000100">
    <property type="protein sequence ID" value="PPS22166.1"/>
    <property type="molecule type" value="Genomic_DNA"/>
</dbReference>
<dbReference type="SUPFAM" id="SSF51735">
    <property type="entry name" value="NAD(P)-binding Rossmann-fold domains"/>
    <property type="match status" value="1"/>
</dbReference>
<dbReference type="InterPro" id="IPR002347">
    <property type="entry name" value="SDR_fam"/>
</dbReference>
<evidence type="ECO:0008006" key="5">
    <source>
        <dbReference type="Google" id="ProtNLM"/>
    </source>
</evidence>
<comment type="caution">
    <text evidence="3">The sequence shown here is derived from an EMBL/GenBank/DDBJ whole genome shotgun (WGS) entry which is preliminary data.</text>
</comment>
<dbReference type="Gene3D" id="3.40.50.720">
    <property type="entry name" value="NAD(P)-binding Rossmann-like Domain"/>
    <property type="match status" value="1"/>
</dbReference>
<protein>
    <recommendedName>
        <fullName evidence="5">Short-chain dehydrogenase/reductase SDR</fullName>
    </recommendedName>
</protein>
<accession>A0ABX5B4E5</accession>
<dbReference type="InterPro" id="IPR036291">
    <property type="entry name" value="NAD(P)-bd_dom_sf"/>
</dbReference>
<reference evidence="3 4" key="1">
    <citation type="submission" date="2014-04" db="EMBL/GenBank/DDBJ databases">
        <title>Whole genome sequence of 'Brachyspira hampsonii' D13-03603F2.</title>
        <authorList>
            <person name="Patterson A.H."/>
            <person name="Chaban B."/>
            <person name="Fernando C."/>
            <person name="Harding J.C."/>
            <person name="Hill J.E."/>
        </authorList>
    </citation>
    <scope>NUCLEOTIDE SEQUENCE [LARGE SCALE GENOMIC DNA]</scope>
    <source>
        <strain evidence="3 4">D13-03603F2</strain>
    </source>
</reference>
<dbReference type="Proteomes" id="UP000238924">
    <property type="component" value="Unassembled WGS sequence"/>
</dbReference>
<keyword evidence="2" id="KW-0560">Oxidoreductase</keyword>
<evidence type="ECO:0000313" key="4">
    <source>
        <dbReference type="Proteomes" id="UP000238924"/>
    </source>
</evidence>
<organism evidence="3 4">
    <name type="scientific">Brachyspira murdochii</name>
    <dbReference type="NCBI Taxonomy" id="84378"/>
    <lineage>
        <taxon>Bacteria</taxon>
        <taxon>Pseudomonadati</taxon>
        <taxon>Spirochaetota</taxon>
        <taxon>Spirochaetia</taxon>
        <taxon>Brachyspirales</taxon>
        <taxon>Brachyspiraceae</taxon>
        <taxon>Brachyspira</taxon>
    </lineage>
</organism>
<sequence>MNNTVFITGGNRGIGLELCKKFALDYNFKVYMGCRDINKAKEAIKSLGTPSNIIPIEIDVEFEDSIAKAYQEYLKTKDKDEQLYIFINNAAAQLDWIPCQSHIKTLEIPIDLLDKIYRINVFSSILTTRYFLNSFENGARIVNVTSGSGEFWHPDAEKDFQIGYATTKSALMMVTKKLSGAVRDKNIYVNCVCPGWCKTSMGGELATGTALDGANSIIQACFLNNENPPTGKYFRYGARIPIDIYYPSANEYEKLKNNFEIIKKNVDKLVWWIPVKKWRDNFRNKMLNTDQNM</sequence>
<evidence type="ECO:0000256" key="2">
    <source>
        <dbReference type="ARBA" id="ARBA00023002"/>
    </source>
</evidence>
<proteinExistence type="predicted"/>
<keyword evidence="4" id="KW-1185">Reference proteome</keyword>
<dbReference type="RefSeq" id="WP_104618406.1">
    <property type="nucleotide sequence ID" value="NZ_JJMJ01000100.1"/>
</dbReference>
<name>A0ABX5B4E5_9SPIR</name>
<evidence type="ECO:0000256" key="1">
    <source>
        <dbReference type="ARBA" id="ARBA00022857"/>
    </source>
</evidence>
<keyword evidence="1" id="KW-0521">NADP</keyword>
<dbReference type="InterPro" id="IPR051468">
    <property type="entry name" value="Fungal_SecMetab_SDRs"/>
</dbReference>
<dbReference type="PRINTS" id="PR00081">
    <property type="entry name" value="GDHRDH"/>
</dbReference>
<dbReference type="PANTHER" id="PTHR43544:SF7">
    <property type="entry name" value="NADB-LER2"/>
    <property type="match status" value="1"/>
</dbReference>
<dbReference type="Pfam" id="PF00106">
    <property type="entry name" value="adh_short"/>
    <property type="match status" value="1"/>
</dbReference>
<dbReference type="PANTHER" id="PTHR43544">
    <property type="entry name" value="SHORT-CHAIN DEHYDROGENASE/REDUCTASE"/>
    <property type="match status" value="1"/>
</dbReference>